<sequence length="395" mass="44670">MSDYYLPPEVLTDVLLRLPVKTLLRCRTVCKDWYALITNPNFISQHLEKTLATPPPYALVRYCTQDSNPPSSDLEERYSVRFDHDNSAFDEYAEPSFPFKSSGSCFEVVGSCNGLVCLFDGVSRDESDQLLIWNPLVGKSVVVPLPRDSSDSFSAGHCCNFGFEYDELRKDYKVVGIMSLELQLQGQLRAGVYSLNSGIWREISTKGIRIGLRFDEPVAYLNGVAHWYVCDRSKPLDDTKRSCITTFGFEDEEFGELMLPEFGELMLPMFGVVSGTMMRLQDSLSLIDIAPYPEDSNNFIWWVWVMKEYGVGQSWTLLYRVHTGDTLHGLVGFRMNGDLVMATNEGSLVTYDPESEQVMDLGIHGIEEQGESIDSVYMGRYVESLVLLDRTPVLT</sequence>
<evidence type="ECO:0000313" key="1">
    <source>
        <dbReference type="EMBL" id="KAI8529516.1"/>
    </source>
</evidence>
<reference evidence="1" key="1">
    <citation type="submission" date="2022-02" db="EMBL/GenBank/DDBJ databases">
        <title>Plant Genome Project.</title>
        <authorList>
            <person name="Zhang R.-G."/>
        </authorList>
    </citation>
    <scope>NUCLEOTIDE SEQUENCE</scope>
    <source>
        <strain evidence="1">AT1</strain>
    </source>
</reference>
<dbReference type="EMBL" id="CM046399">
    <property type="protein sequence ID" value="KAI8529516.1"/>
    <property type="molecule type" value="Genomic_DNA"/>
</dbReference>
<keyword evidence="2" id="KW-1185">Reference proteome</keyword>
<gene>
    <name evidence="1" type="ORF">RHMOL_Rhmol12G0230700</name>
</gene>
<proteinExistence type="predicted"/>
<protein>
    <submittedName>
        <fullName evidence="1">Uncharacterized protein</fullName>
    </submittedName>
</protein>
<name>A0ACC0LLV9_RHOML</name>
<evidence type="ECO:0000313" key="2">
    <source>
        <dbReference type="Proteomes" id="UP001062846"/>
    </source>
</evidence>
<comment type="caution">
    <text evidence="1">The sequence shown here is derived from an EMBL/GenBank/DDBJ whole genome shotgun (WGS) entry which is preliminary data.</text>
</comment>
<accession>A0ACC0LLV9</accession>
<dbReference type="Proteomes" id="UP001062846">
    <property type="component" value="Chromosome 12"/>
</dbReference>
<organism evidence="1 2">
    <name type="scientific">Rhododendron molle</name>
    <name type="common">Chinese azalea</name>
    <name type="synonym">Azalea mollis</name>
    <dbReference type="NCBI Taxonomy" id="49168"/>
    <lineage>
        <taxon>Eukaryota</taxon>
        <taxon>Viridiplantae</taxon>
        <taxon>Streptophyta</taxon>
        <taxon>Embryophyta</taxon>
        <taxon>Tracheophyta</taxon>
        <taxon>Spermatophyta</taxon>
        <taxon>Magnoliopsida</taxon>
        <taxon>eudicotyledons</taxon>
        <taxon>Gunneridae</taxon>
        <taxon>Pentapetalae</taxon>
        <taxon>asterids</taxon>
        <taxon>Ericales</taxon>
        <taxon>Ericaceae</taxon>
        <taxon>Ericoideae</taxon>
        <taxon>Rhodoreae</taxon>
        <taxon>Rhododendron</taxon>
    </lineage>
</organism>